<accession>A0AAV2R5A1</accession>
<reference evidence="2 3" key="1">
    <citation type="submission" date="2024-05" db="EMBL/GenBank/DDBJ databases">
        <authorList>
            <person name="Wallberg A."/>
        </authorList>
    </citation>
    <scope>NUCLEOTIDE SEQUENCE [LARGE SCALE GENOMIC DNA]</scope>
</reference>
<dbReference type="Proteomes" id="UP001497623">
    <property type="component" value="Unassembled WGS sequence"/>
</dbReference>
<evidence type="ECO:0000313" key="2">
    <source>
        <dbReference type="EMBL" id="CAL4112246.1"/>
    </source>
</evidence>
<proteinExistence type="predicted"/>
<feature type="signal peptide" evidence="1">
    <location>
        <begin position="1"/>
        <end position="17"/>
    </location>
</feature>
<dbReference type="EMBL" id="CAXKWB010014955">
    <property type="protein sequence ID" value="CAL4112246.1"/>
    <property type="molecule type" value="Genomic_DNA"/>
</dbReference>
<evidence type="ECO:0000256" key="1">
    <source>
        <dbReference type="SAM" id="SignalP"/>
    </source>
</evidence>
<feature type="chain" id="PRO_5043315354" evidence="1">
    <location>
        <begin position="18"/>
        <end position="130"/>
    </location>
</feature>
<organism evidence="2 3">
    <name type="scientific">Meganyctiphanes norvegica</name>
    <name type="common">Northern krill</name>
    <name type="synonym">Thysanopoda norvegica</name>
    <dbReference type="NCBI Taxonomy" id="48144"/>
    <lineage>
        <taxon>Eukaryota</taxon>
        <taxon>Metazoa</taxon>
        <taxon>Ecdysozoa</taxon>
        <taxon>Arthropoda</taxon>
        <taxon>Crustacea</taxon>
        <taxon>Multicrustacea</taxon>
        <taxon>Malacostraca</taxon>
        <taxon>Eumalacostraca</taxon>
        <taxon>Eucarida</taxon>
        <taxon>Euphausiacea</taxon>
        <taxon>Euphausiidae</taxon>
        <taxon>Meganyctiphanes</taxon>
    </lineage>
</organism>
<sequence>MRGIALVLAAISAVAIAMPQFRLTAKEYEGFQRALDGRIPVAIASGRQLYTAVDTNADNFVVVDFGGAATSGEVVAPAPAPFDAPAPSPIIILDDVDLRSPEAPSFRSLDTVADDTVAAVDTPVIPAAAT</sequence>
<comment type="caution">
    <text evidence="2">The sequence shown here is derived from an EMBL/GenBank/DDBJ whole genome shotgun (WGS) entry which is preliminary data.</text>
</comment>
<dbReference type="AlphaFoldDB" id="A0AAV2R5A1"/>
<gene>
    <name evidence="2" type="ORF">MNOR_LOCUS19833</name>
</gene>
<name>A0AAV2R5A1_MEGNR</name>
<keyword evidence="1" id="KW-0732">Signal</keyword>
<keyword evidence="3" id="KW-1185">Reference proteome</keyword>
<evidence type="ECO:0000313" key="3">
    <source>
        <dbReference type="Proteomes" id="UP001497623"/>
    </source>
</evidence>
<protein>
    <submittedName>
        <fullName evidence="2">Uncharacterized protein</fullName>
    </submittedName>
</protein>